<reference evidence="2 3" key="1">
    <citation type="submission" date="2015-03" db="EMBL/GenBank/DDBJ databases">
        <title>RNA-seq based gene annotation and comparative genomics of four Zymoseptoria species reveal species-specific pathogenicity related genes and transposable element activity.</title>
        <authorList>
            <person name="Grandaubert J."/>
            <person name="Bhattacharyya A."/>
            <person name="Stukenbrock E.H."/>
        </authorList>
    </citation>
    <scope>NUCLEOTIDE SEQUENCE [LARGE SCALE GENOMIC DNA]</scope>
    <source>
        <strain evidence="2 3">Zb18110</strain>
    </source>
</reference>
<proteinExistence type="predicted"/>
<comment type="caution">
    <text evidence="2">The sequence shown here is derived from an EMBL/GenBank/DDBJ whole genome shotgun (WGS) entry which is preliminary data.</text>
</comment>
<gene>
    <name evidence="2" type="ORF">TI39_contig51g00004</name>
</gene>
<dbReference type="Proteomes" id="UP000033647">
    <property type="component" value="Unassembled WGS sequence"/>
</dbReference>
<evidence type="ECO:0000313" key="2">
    <source>
        <dbReference type="EMBL" id="KJY02448.1"/>
    </source>
</evidence>
<evidence type="ECO:0000313" key="3">
    <source>
        <dbReference type="Proteomes" id="UP000033647"/>
    </source>
</evidence>
<accession>A0A0F4GZK7</accession>
<sequence>MAANSPLYNCSIDSYRPASTSLPNCIMPNGHPRMDLCCNTQPAGNGSVTYQNPCSFWCEIKGDGLPNDLQRAVDSFAECLRNGVNASSTGGLMCSGGVNTSDPDGSGGRGDGAVTPEGESGGGVEGAAVRREVNLKTVGMVFGSLVAGFVVGGV</sequence>
<dbReference type="AlphaFoldDB" id="A0A0F4GZK7"/>
<evidence type="ECO:0000256" key="1">
    <source>
        <dbReference type="SAM" id="MobiDB-lite"/>
    </source>
</evidence>
<organism evidence="2 3">
    <name type="scientific">Zymoseptoria brevis</name>
    <dbReference type="NCBI Taxonomy" id="1047168"/>
    <lineage>
        <taxon>Eukaryota</taxon>
        <taxon>Fungi</taxon>
        <taxon>Dikarya</taxon>
        <taxon>Ascomycota</taxon>
        <taxon>Pezizomycotina</taxon>
        <taxon>Dothideomycetes</taxon>
        <taxon>Dothideomycetidae</taxon>
        <taxon>Mycosphaerellales</taxon>
        <taxon>Mycosphaerellaceae</taxon>
        <taxon>Zymoseptoria</taxon>
    </lineage>
</organism>
<dbReference type="EMBL" id="LAFY01000048">
    <property type="protein sequence ID" value="KJY02448.1"/>
    <property type="molecule type" value="Genomic_DNA"/>
</dbReference>
<keyword evidence="3" id="KW-1185">Reference proteome</keyword>
<name>A0A0F4GZK7_9PEZI</name>
<feature type="region of interest" description="Disordered" evidence="1">
    <location>
        <begin position="95"/>
        <end position="126"/>
    </location>
</feature>
<protein>
    <submittedName>
        <fullName evidence="2">Uncharacterized protein</fullName>
    </submittedName>
</protein>